<protein>
    <recommendedName>
        <fullName evidence="3">Helix-turn-helix domain-containing protein</fullName>
    </recommendedName>
</protein>
<dbReference type="Proteomes" id="UP001500822">
    <property type="component" value="Unassembled WGS sequence"/>
</dbReference>
<keyword evidence="2" id="KW-1185">Reference proteome</keyword>
<gene>
    <name evidence="1" type="ORF">GCM10023217_14950</name>
</gene>
<dbReference type="RefSeq" id="WP_345313001.1">
    <property type="nucleotide sequence ID" value="NZ_BAABIE010000005.1"/>
</dbReference>
<accession>A0ABP8Z4E3</accession>
<name>A0ABP8Z4E3_9ACTN</name>
<comment type="caution">
    <text evidence="1">The sequence shown here is derived from an EMBL/GenBank/DDBJ whole genome shotgun (WGS) entry which is preliminary data.</text>
</comment>
<organism evidence="1 2">
    <name type="scientific">Gordonia alkaliphila</name>
    <dbReference type="NCBI Taxonomy" id="1053547"/>
    <lineage>
        <taxon>Bacteria</taxon>
        <taxon>Bacillati</taxon>
        <taxon>Actinomycetota</taxon>
        <taxon>Actinomycetes</taxon>
        <taxon>Mycobacteriales</taxon>
        <taxon>Gordoniaceae</taxon>
        <taxon>Gordonia</taxon>
    </lineage>
</organism>
<proteinExistence type="predicted"/>
<evidence type="ECO:0000313" key="1">
    <source>
        <dbReference type="EMBL" id="GAA4746323.1"/>
    </source>
</evidence>
<reference evidence="2" key="1">
    <citation type="journal article" date="2019" name="Int. J. Syst. Evol. Microbiol.">
        <title>The Global Catalogue of Microorganisms (GCM) 10K type strain sequencing project: providing services to taxonomists for standard genome sequencing and annotation.</title>
        <authorList>
            <consortium name="The Broad Institute Genomics Platform"/>
            <consortium name="The Broad Institute Genome Sequencing Center for Infectious Disease"/>
            <person name="Wu L."/>
            <person name="Ma J."/>
        </authorList>
    </citation>
    <scope>NUCLEOTIDE SEQUENCE [LARGE SCALE GENOMIC DNA]</scope>
    <source>
        <strain evidence="2">JCM 18077</strain>
    </source>
</reference>
<sequence>MSRTGRPPVEITPARAQALNLVRLAAERAVDAREDLFARIAEALAAGVPAQSVADAAGVSVNTVRRLKASRSGSVADADRVVNLTGERPGLTVAQVVALRSLRSATKKGLDRVKPERIQKALDLGIDAEVVAEEAGMSLAHLRRAFGLS</sequence>
<evidence type="ECO:0000313" key="2">
    <source>
        <dbReference type="Proteomes" id="UP001500822"/>
    </source>
</evidence>
<evidence type="ECO:0008006" key="3">
    <source>
        <dbReference type="Google" id="ProtNLM"/>
    </source>
</evidence>
<dbReference type="EMBL" id="BAABIE010000005">
    <property type="protein sequence ID" value="GAA4746323.1"/>
    <property type="molecule type" value="Genomic_DNA"/>
</dbReference>